<name>A0A9P9J3N8_9HYPO</name>
<dbReference type="EMBL" id="JAGMUV010000007">
    <property type="protein sequence ID" value="KAH7148699.1"/>
    <property type="molecule type" value="Genomic_DNA"/>
</dbReference>
<evidence type="ECO:0000256" key="1">
    <source>
        <dbReference type="SAM" id="MobiDB-lite"/>
    </source>
</evidence>
<evidence type="ECO:0000313" key="2">
    <source>
        <dbReference type="EMBL" id="KAH7148699.1"/>
    </source>
</evidence>
<comment type="caution">
    <text evidence="2">The sequence shown here is derived from an EMBL/GenBank/DDBJ whole genome shotgun (WGS) entry which is preliminary data.</text>
</comment>
<accession>A0A9P9J3N8</accession>
<evidence type="ECO:0000313" key="3">
    <source>
        <dbReference type="Proteomes" id="UP000738349"/>
    </source>
</evidence>
<sequence length="74" mass="8218">MHQKLTFLTRAFTKMAHIALVVLSVHTAVSHSWYSLIQHVSGHCGQNFGADRGNEATTQNTYSEPYAGRQRSTA</sequence>
<organism evidence="2 3">
    <name type="scientific">Dactylonectria macrodidyma</name>
    <dbReference type="NCBI Taxonomy" id="307937"/>
    <lineage>
        <taxon>Eukaryota</taxon>
        <taxon>Fungi</taxon>
        <taxon>Dikarya</taxon>
        <taxon>Ascomycota</taxon>
        <taxon>Pezizomycotina</taxon>
        <taxon>Sordariomycetes</taxon>
        <taxon>Hypocreomycetidae</taxon>
        <taxon>Hypocreales</taxon>
        <taxon>Nectriaceae</taxon>
        <taxon>Dactylonectria</taxon>
    </lineage>
</organism>
<keyword evidence="3" id="KW-1185">Reference proteome</keyword>
<feature type="region of interest" description="Disordered" evidence="1">
    <location>
        <begin position="47"/>
        <end position="74"/>
    </location>
</feature>
<gene>
    <name evidence="2" type="ORF">EDB81DRAFT_471745</name>
</gene>
<dbReference type="AlphaFoldDB" id="A0A9P9J3N8"/>
<reference evidence="2" key="1">
    <citation type="journal article" date="2021" name="Nat. Commun.">
        <title>Genetic determinants of endophytism in the Arabidopsis root mycobiome.</title>
        <authorList>
            <person name="Mesny F."/>
            <person name="Miyauchi S."/>
            <person name="Thiergart T."/>
            <person name="Pickel B."/>
            <person name="Atanasova L."/>
            <person name="Karlsson M."/>
            <person name="Huettel B."/>
            <person name="Barry K.W."/>
            <person name="Haridas S."/>
            <person name="Chen C."/>
            <person name="Bauer D."/>
            <person name="Andreopoulos W."/>
            <person name="Pangilinan J."/>
            <person name="LaButti K."/>
            <person name="Riley R."/>
            <person name="Lipzen A."/>
            <person name="Clum A."/>
            <person name="Drula E."/>
            <person name="Henrissat B."/>
            <person name="Kohler A."/>
            <person name="Grigoriev I.V."/>
            <person name="Martin F.M."/>
            <person name="Hacquard S."/>
        </authorList>
    </citation>
    <scope>NUCLEOTIDE SEQUENCE</scope>
    <source>
        <strain evidence="2">MPI-CAGE-AT-0147</strain>
    </source>
</reference>
<dbReference type="Proteomes" id="UP000738349">
    <property type="component" value="Unassembled WGS sequence"/>
</dbReference>
<protein>
    <submittedName>
        <fullName evidence="2">Uncharacterized protein</fullName>
    </submittedName>
</protein>
<proteinExistence type="predicted"/>